<dbReference type="PANTHER" id="PTHR46060">
    <property type="entry name" value="MARINER MOS1 TRANSPOSASE-LIKE PROTEIN"/>
    <property type="match status" value="1"/>
</dbReference>
<reference evidence="1" key="1">
    <citation type="submission" date="2020-08" db="EMBL/GenBank/DDBJ databases">
        <title>Multicomponent nature underlies the extraordinary mechanical properties of spider dragline silk.</title>
        <authorList>
            <person name="Kono N."/>
            <person name="Nakamura H."/>
            <person name="Mori M."/>
            <person name="Yoshida Y."/>
            <person name="Ohtoshi R."/>
            <person name="Malay A.D."/>
            <person name="Moran D.A.P."/>
            <person name="Tomita M."/>
            <person name="Numata K."/>
            <person name="Arakawa K."/>
        </authorList>
    </citation>
    <scope>NUCLEOTIDE SEQUENCE</scope>
</reference>
<dbReference type="AlphaFoldDB" id="A0A8X6RF55"/>
<dbReference type="EMBL" id="BMAU01021116">
    <property type="protein sequence ID" value="GFX91089.1"/>
    <property type="molecule type" value="Genomic_DNA"/>
</dbReference>
<dbReference type="Proteomes" id="UP000887159">
    <property type="component" value="Unassembled WGS sequence"/>
</dbReference>
<gene>
    <name evidence="1" type="primary">mariner T</name>
    <name evidence="1" type="ORF">TNCV_5107191</name>
</gene>
<keyword evidence="2" id="KW-1185">Reference proteome</keyword>
<dbReference type="PANTHER" id="PTHR46060:SF1">
    <property type="entry name" value="MARINER MOS1 TRANSPOSASE-LIKE PROTEIN"/>
    <property type="match status" value="1"/>
</dbReference>
<evidence type="ECO:0000313" key="2">
    <source>
        <dbReference type="Proteomes" id="UP000887159"/>
    </source>
</evidence>
<organism evidence="1 2">
    <name type="scientific">Trichonephila clavipes</name>
    <name type="common">Golden silk orbweaver</name>
    <name type="synonym">Nephila clavipes</name>
    <dbReference type="NCBI Taxonomy" id="2585209"/>
    <lineage>
        <taxon>Eukaryota</taxon>
        <taxon>Metazoa</taxon>
        <taxon>Ecdysozoa</taxon>
        <taxon>Arthropoda</taxon>
        <taxon>Chelicerata</taxon>
        <taxon>Arachnida</taxon>
        <taxon>Araneae</taxon>
        <taxon>Araneomorphae</taxon>
        <taxon>Entelegynae</taxon>
        <taxon>Araneoidea</taxon>
        <taxon>Nephilidae</taxon>
        <taxon>Trichonephila</taxon>
    </lineage>
</organism>
<accession>A0A8X6RF55</accession>
<evidence type="ECO:0000313" key="1">
    <source>
        <dbReference type="EMBL" id="GFX91089.1"/>
    </source>
</evidence>
<dbReference type="Pfam" id="PF01359">
    <property type="entry name" value="Transposase_1"/>
    <property type="match status" value="1"/>
</dbReference>
<dbReference type="GO" id="GO:0003676">
    <property type="term" value="F:nucleic acid binding"/>
    <property type="evidence" value="ECO:0007669"/>
    <property type="project" value="InterPro"/>
</dbReference>
<dbReference type="InterPro" id="IPR001888">
    <property type="entry name" value="Transposase_1"/>
</dbReference>
<comment type="caution">
    <text evidence="1">The sequence shown here is derived from an EMBL/GenBank/DDBJ whole genome shotgun (WGS) entry which is preliminary data.</text>
</comment>
<proteinExistence type="predicted"/>
<dbReference type="InterPro" id="IPR036397">
    <property type="entry name" value="RNaseH_sf"/>
</dbReference>
<dbReference type="InterPro" id="IPR052709">
    <property type="entry name" value="Transposase-MT_Hybrid"/>
</dbReference>
<protein>
    <submittedName>
        <fullName evidence="1">Mariner Mos1 transposase</fullName>
    </submittedName>
</protein>
<name>A0A8X6RF55_TRICX</name>
<sequence length="146" mass="17294">MLTRAVSRCLKAMGEIIKVGRWVPHQLTDRQQENRKIVSEILLSRYKCKSYLHRIVTGNEKWIYFKNPKCNRTAVQINCKTMLCIFWDQEGSIYYELLTHGKTVITDHYKQQLLNLNNAILEKLEQYKKRQHKVIFLDNNAPSHCA</sequence>
<dbReference type="Gene3D" id="3.30.420.10">
    <property type="entry name" value="Ribonuclease H-like superfamily/Ribonuclease H"/>
    <property type="match status" value="1"/>
</dbReference>